<sequence length="132" mass="13057">MRTGLLRTIGTVTALYGLAVTARPDLLAVPSGLVDGAGRTAGHTRISLRPLAWRDMASGAAMAAAPEGAALTTATLVRISADLGDALLLGATLPGTARRFGAVAVSLGWGALSVAGLLGKPRTGRTRGAAGG</sequence>
<accession>A0ABQ2M9Q9</accession>
<comment type="caution">
    <text evidence="1">The sequence shown here is derived from an EMBL/GenBank/DDBJ whole genome shotgun (WGS) entry which is preliminary data.</text>
</comment>
<protein>
    <recommendedName>
        <fullName evidence="3">DUF4267 domain-containing protein</fullName>
    </recommendedName>
</protein>
<evidence type="ECO:0000313" key="1">
    <source>
        <dbReference type="EMBL" id="GGO48989.1"/>
    </source>
</evidence>
<proteinExistence type="predicted"/>
<organism evidence="1 2">
    <name type="scientific">Streptomyces daqingensis</name>
    <dbReference type="NCBI Taxonomy" id="1472640"/>
    <lineage>
        <taxon>Bacteria</taxon>
        <taxon>Bacillati</taxon>
        <taxon>Actinomycetota</taxon>
        <taxon>Actinomycetes</taxon>
        <taxon>Kitasatosporales</taxon>
        <taxon>Streptomycetaceae</taxon>
        <taxon>Streptomyces</taxon>
    </lineage>
</organism>
<dbReference type="RefSeq" id="WP_189037204.1">
    <property type="nucleotide sequence ID" value="NZ_BMMP01000007.1"/>
</dbReference>
<dbReference type="Proteomes" id="UP000631535">
    <property type="component" value="Unassembled WGS sequence"/>
</dbReference>
<gene>
    <name evidence="1" type="ORF">GCM10012287_25260</name>
</gene>
<keyword evidence="2" id="KW-1185">Reference proteome</keyword>
<evidence type="ECO:0008006" key="3">
    <source>
        <dbReference type="Google" id="ProtNLM"/>
    </source>
</evidence>
<evidence type="ECO:0000313" key="2">
    <source>
        <dbReference type="Proteomes" id="UP000631535"/>
    </source>
</evidence>
<name>A0ABQ2M9Q9_9ACTN</name>
<dbReference type="EMBL" id="BMMP01000007">
    <property type="protein sequence ID" value="GGO48989.1"/>
    <property type="molecule type" value="Genomic_DNA"/>
</dbReference>
<reference evidence="2" key="1">
    <citation type="journal article" date="2019" name="Int. J. Syst. Evol. Microbiol.">
        <title>The Global Catalogue of Microorganisms (GCM) 10K type strain sequencing project: providing services to taxonomists for standard genome sequencing and annotation.</title>
        <authorList>
            <consortium name="The Broad Institute Genomics Platform"/>
            <consortium name="The Broad Institute Genome Sequencing Center for Infectious Disease"/>
            <person name="Wu L."/>
            <person name="Ma J."/>
        </authorList>
    </citation>
    <scope>NUCLEOTIDE SEQUENCE [LARGE SCALE GENOMIC DNA]</scope>
    <source>
        <strain evidence="2">CGMCC 4.7178</strain>
    </source>
</reference>